<dbReference type="RefSeq" id="WP_066661965.1">
    <property type="nucleotide sequence ID" value="NZ_CP011402.1"/>
</dbReference>
<dbReference type="AlphaFoldDB" id="A0A172RXS7"/>
<evidence type="ECO:0000313" key="1">
    <source>
        <dbReference type="EMBL" id="SEO98948.1"/>
    </source>
</evidence>
<dbReference type="OrthoDB" id="9814936at2"/>
<evidence type="ECO:0000313" key="2">
    <source>
        <dbReference type="Proteomes" id="UP000182975"/>
    </source>
</evidence>
<dbReference type="STRING" id="79604.AAY81_04655"/>
<name>A0A172RXS7_9ACTN</name>
<sequence length="209" mass="23553">MPIEREFSATRSHAGFKPRVCDDDLHFYQCPSCGHVHIGLTDGNPISWSGNGSTKIAELPFVRTEAPTCTACGKQMEPIPFVEHEDVPSDFELDFQFRGGFNANCVKIKWFAKMGCKLHIDWACVKTFTGYQVKYVHEKKYSPITFAFADEDAYCYCDSDPCEECMFRCKNGMIGYVHVVGLGLVRMSFDRMLASGSGPSNEGLRRTRK</sequence>
<organism evidence="1 2">
    <name type="scientific">Denitrobacterium detoxificans</name>
    <dbReference type="NCBI Taxonomy" id="79604"/>
    <lineage>
        <taxon>Bacteria</taxon>
        <taxon>Bacillati</taxon>
        <taxon>Actinomycetota</taxon>
        <taxon>Coriobacteriia</taxon>
        <taxon>Eggerthellales</taxon>
        <taxon>Eggerthellaceae</taxon>
        <taxon>Denitrobacterium</taxon>
    </lineage>
</organism>
<keyword evidence="2" id="KW-1185">Reference proteome</keyword>
<gene>
    <name evidence="1" type="ORF">SAMN02910314_01832</name>
</gene>
<proteinExistence type="predicted"/>
<accession>A0A172RXS7</accession>
<dbReference type="Proteomes" id="UP000182975">
    <property type="component" value="Unassembled WGS sequence"/>
</dbReference>
<dbReference type="KEGG" id="ddt:AAY81_04655"/>
<protein>
    <submittedName>
        <fullName evidence="1">Uncharacterized protein</fullName>
    </submittedName>
</protein>
<dbReference type="EMBL" id="FOEC01000016">
    <property type="protein sequence ID" value="SEO98948.1"/>
    <property type="molecule type" value="Genomic_DNA"/>
</dbReference>
<reference evidence="2" key="1">
    <citation type="submission" date="2016-10" db="EMBL/GenBank/DDBJ databases">
        <authorList>
            <person name="Varghese N."/>
        </authorList>
    </citation>
    <scope>NUCLEOTIDE SEQUENCE [LARGE SCALE GENOMIC DNA]</scope>
    <source>
        <strain evidence="2">DSM 21843</strain>
    </source>
</reference>